<evidence type="ECO:0000313" key="2">
    <source>
        <dbReference type="Proteomes" id="UP001055153"/>
    </source>
</evidence>
<proteinExistence type="predicted"/>
<reference evidence="1" key="2">
    <citation type="submission" date="2021-08" db="EMBL/GenBank/DDBJ databases">
        <authorList>
            <person name="Tani A."/>
            <person name="Ola A."/>
            <person name="Ogura Y."/>
            <person name="Katsura K."/>
            <person name="Hayashi T."/>
        </authorList>
    </citation>
    <scope>NUCLEOTIDE SEQUENCE</scope>
    <source>
        <strain evidence="1">DSM 17168</strain>
    </source>
</reference>
<reference evidence="1" key="1">
    <citation type="journal article" date="2021" name="Front. Microbiol.">
        <title>Comprehensive Comparative Genomics and Phenotyping of Methylobacterium Species.</title>
        <authorList>
            <person name="Alessa O."/>
            <person name="Ogura Y."/>
            <person name="Fujitani Y."/>
            <person name="Takami H."/>
            <person name="Hayashi T."/>
            <person name="Sahin N."/>
            <person name="Tani A."/>
        </authorList>
    </citation>
    <scope>NUCLEOTIDE SEQUENCE</scope>
    <source>
        <strain evidence="1">DSM 17168</strain>
    </source>
</reference>
<sequence>MRPNTQCQNVLVDTGGVDEQGCLLFVDERLVAVLVRLERDDELKPELWGRWFVEAGFGPCQQANSAMTFASTDEAIAWACEQVAQAATHAPPLNAIRG</sequence>
<dbReference type="EMBL" id="BPQQ01000018">
    <property type="protein sequence ID" value="GJD99777.1"/>
    <property type="molecule type" value="Genomic_DNA"/>
</dbReference>
<organism evidence="1 2">
    <name type="scientific">Methylobacterium isbiliense</name>
    <dbReference type="NCBI Taxonomy" id="315478"/>
    <lineage>
        <taxon>Bacteria</taxon>
        <taxon>Pseudomonadati</taxon>
        <taxon>Pseudomonadota</taxon>
        <taxon>Alphaproteobacteria</taxon>
        <taxon>Hyphomicrobiales</taxon>
        <taxon>Methylobacteriaceae</taxon>
        <taxon>Methylobacterium</taxon>
    </lineage>
</organism>
<dbReference type="RefSeq" id="WP_238234659.1">
    <property type="nucleotide sequence ID" value="NZ_BPQQ01000018.1"/>
</dbReference>
<protein>
    <submittedName>
        <fullName evidence="1">Uncharacterized protein</fullName>
    </submittedName>
</protein>
<accession>A0ABQ4SD85</accession>
<name>A0ABQ4SD85_9HYPH</name>
<dbReference type="Proteomes" id="UP001055153">
    <property type="component" value="Unassembled WGS sequence"/>
</dbReference>
<comment type="caution">
    <text evidence="1">The sequence shown here is derived from an EMBL/GenBank/DDBJ whole genome shotgun (WGS) entry which is preliminary data.</text>
</comment>
<keyword evidence="2" id="KW-1185">Reference proteome</keyword>
<evidence type="ECO:0000313" key="1">
    <source>
        <dbReference type="EMBL" id="GJD99777.1"/>
    </source>
</evidence>
<gene>
    <name evidence="1" type="ORF">GMJLKIPL_1695</name>
</gene>